<dbReference type="Proteomes" id="UP000050874">
    <property type="component" value="Unassembled WGS sequence"/>
</dbReference>
<keyword evidence="1" id="KW-0812">Transmembrane</keyword>
<accession>A0A0R2PVQ0</accession>
<organism evidence="2 3">
    <name type="scientific">SAR86 cluster bacterium BACL1 MAG-120920-bin57</name>
    <dbReference type="NCBI Taxonomy" id="1655571"/>
    <lineage>
        <taxon>Bacteria</taxon>
        <taxon>Pseudomonadati</taxon>
        <taxon>Pseudomonadota</taxon>
        <taxon>Gammaproteobacteria</taxon>
        <taxon>SAR86 cluster</taxon>
    </lineage>
</organism>
<proteinExistence type="predicted"/>
<dbReference type="EMBL" id="LIAV01000035">
    <property type="protein sequence ID" value="KRO41019.1"/>
    <property type="molecule type" value="Genomic_DNA"/>
</dbReference>
<keyword evidence="1" id="KW-0472">Membrane</keyword>
<comment type="caution">
    <text evidence="2">The sequence shown here is derived from an EMBL/GenBank/DDBJ whole genome shotgun (WGS) entry which is preliminary data.</text>
</comment>
<dbReference type="AlphaFoldDB" id="A0A0R2PVQ0"/>
<reference evidence="3" key="1">
    <citation type="submission" date="2015-10" db="EMBL/GenBank/DDBJ databases">
        <title>Metagenome-Assembled Genomes uncover a global brackish microbiome.</title>
        <authorList>
            <person name="Hugerth L.W."/>
            <person name="Larsson J."/>
            <person name="Alneberg J."/>
            <person name="Lindh M.V."/>
            <person name="Legrand C."/>
            <person name="Pinhassi J."/>
            <person name="Andersson A."/>
        </authorList>
    </citation>
    <scope>NUCLEOTIDE SEQUENCE [LARGE SCALE GENOMIC DNA]</scope>
</reference>
<sequence>MITLIIAFLSIVALLFLVQQLLSNSPDGKTLKSIRDLLVIILALSISIGVFYVGFRLVRFLL</sequence>
<gene>
    <name evidence="2" type="ORF">ABR63_07200</name>
</gene>
<keyword evidence="1" id="KW-1133">Transmembrane helix</keyword>
<evidence type="ECO:0000313" key="3">
    <source>
        <dbReference type="Proteomes" id="UP000050874"/>
    </source>
</evidence>
<name>A0A0R2PVQ0_9GAMM</name>
<protein>
    <submittedName>
        <fullName evidence="2">Uncharacterized protein</fullName>
    </submittedName>
</protein>
<feature type="transmembrane region" description="Helical" evidence="1">
    <location>
        <begin position="39"/>
        <end position="58"/>
    </location>
</feature>
<evidence type="ECO:0000256" key="1">
    <source>
        <dbReference type="SAM" id="Phobius"/>
    </source>
</evidence>
<evidence type="ECO:0000313" key="2">
    <source>
        <dbReference type="EMBL" id="KRO41019.1"/>
    </source>
</evidence>